<evidence type="ECO:0000256" key="4">
    <source>
        <dbReference type="ARBA" id="ARBA00031552"/>
    </source>
</evidence>
<accession>A0AAW0F5H0</accession>
<sequence>MKTIALVSGGKDSILAVLMAYRHGHEPVVLVNMVPVLEGADVPPEACAHGHDIDSYMYQTVGYEAVEAMAACLGVPLRRGCVRRGRARDQSMLYSEQPPAEDEVETLHDLLRGVCAEFPEAQGLTSGAILSNYQRHRVERLCDRLGLESLAYLWMREAGEVLDMAHALRVRAVLVKTASIGLVPQQMLGKTLEQARPTLERLAGLYQSHLAGEGGEYETTVLDCPFFRETRLAVTALEVVMQDDNDIAPSGHGVLTVVREPKPPGQQAQDAELLTRLRGGEVAFPSDVMPLLQRLASSSPLPGAPTPAVSVPALRAAAGRSWLLGGCEETAARDGVEHHTYSAAPDASVSVAAAMDACMSALLAWASERHLTIFYLHVSLPDASWEAACRASYAASVSHVCPPGLLVTACASADALATPLQAEVLAVSTEAIGQRVLHAQSRSYWALGEPGPYAQARHLCLPSGGARLFVSATPGRVPATREVATAADLPAACESQVAAFAATERERDAAAQVLFALANCERYLALFQRRLSDVCRATAVVTADVSVALLAQCWKWATTQDSAAPPFEHVCPVVVVVGSLTGAERVRVSVECVEAAEGESDVEADAKA</sequence>
<dbReference type="EC" id="6.3.1.14" evidence="1"/>
<dbReference type="Gene3D" id="3.40.50.620">
    <property type="entry name" value="HUPs"/>
    <property type="match status" value="1"/>
</dbReference>
<name>A0AAW0F5H0_9TRYP</name>
<dbReference type="Pfam" id="PF01902">
    <property type="entry name" value="Diphthami_syn_2"/>
    <property type="match status" value="1"/>
</dbReference>
<comment type="catalytic activity">
    <reaction evidence="5">
        <text>diphthine-[translation elongation factor 2] + NH4(+) + ATP = diphthamide-[translation elongation factor 2] + AMP + diphosphate + H(+)</text>
        <dbReference type="Rhea" id="RHEA:19753"/>
        <dbReference type="Rhea" id="RHEA-COMP:10172"/>
        <dbReference type="Rhea" id="RHEA-COMP:10174"/>
        <dbReference type="ChEBI" id="CHEBI:15378"/>
        <dbReference type="ChEBI" id="CHEBI:16692"/>
        <dbReference type="ChEBI" id="CHEBI:28938"/>
        <dbReference type="ChEBI" id="CHEBI:30616"/>
        <dbReference type="ChEBI" id="CHEBI:33019"/>
        <dbReference type="ChEBI" id="CHEBI:82696"/>
        <dbReference type="ChEBI" id="CHEBI:456215"/>
        <dbReference type="EC" id="6.3.1.14"/>
    </reaction>
</comment>
<dbReference type="EMBL" id="JAECZO010000005">
    <property type="protein sequence ID" value="KAK7200427.1"/>
    <property type="molecule type" value="Genomic_DNA"/>
</dbReference>
<dbReference type="InterPro" id="IPR002761">
    <property type="entry name" value="Diphthami_syn_dom"/>
</dbReference>
<evidence type="ECO:0000256" key="2">
    <source>
        <dbReference type="ARBA" id="ARBA00018426"/>
    </source>
</evidence>
<dbReference type="FunFam" id="3.40.50.620:FF:000145">
    <property type="entry name" value="ATP-binding domain containing protein"/>
    <property type="match status" value="1"/>
</dbReference>
<keyword evidence="8" id="KW-1185">Reference proteome</keyword>
<protein>
    <recommendedName>
        <fullName evidence="2">Diphthine--ammonia ligase</fullName>
        <ecNumber evidence="1">6.3.1.14</ecNumber>
    </recommendedName>
    <alternativeName>
        <fullName evidence="3">Diphthamide synthase</fullName>
    </alternativeName>
    <alternativeName>
        <fullName evidence="4">Diphthamide synthetase</fullName>
    </alternativeName>
</protein>
<gene>
    <name evidence="7" type="ORF">NESM_000097000</name>
</gene>
<dbReference type="Proteomes" id="UP001430356">
    <property type="component" value="Unassembled WGS sequence"/>
</dbReference>
<reference evidence="7 8" key="1">
    <citation type="journal article" date="2021" name="MBio">
        <title>A New Model Trypanosomatid, Novymonas esmeraldas: Genomic Perception of Its 'Candidatus Pandoraea novymonadis' Endosymbiont.</title>
        <authorList>
            <person name="Zakharova A."/>
            <person name="Saura A."/>
            <person name="Butenko A."/>
            <person name="Podesvova L."/>
            <person name="Warmusova S."/>
            <person name="Kostygov A.Y."/>
            <person name="Nenarokova A."/>
            <person name="Lukes J."/>
            <person name="Opperdoes F.R."/>
            <person name="Yurchenko V."/>
        </authorList>
    </citation>
    <scope>NUCLEOTIDE SEQUENCE [LARGE SCALE GENOMIC DNA]</scope>
    <source>
        <strain evidence="7 8">E262AT.01</strain>
    </source>
</reference>
<dbReference type="GO" id="GO:0017178">
    <property type="term" value="F:diphthine-ammonia ligase activity"/>
    <property type="evidence" value="ECO:0007669"/>
    <property type="project" value="UniProtKB-EC"/>
</dbReference>
<evidence type="ECO:0000259" key="6">
    <source>
        <dbReference type="Pfam" id="PF01902"/>
    </source>
</evidence>
<evidence type="ECO:0000256" key="3">
    <source>
        <dbReference type="ARBA" id="ARBA00029814"/>
    </source>
</evidence>
<comment type="caution">
    <text evidence="7">The sequence shown here is derived from an EMBL/GenBank/DDBJ whole genome shotgun (WGS) entry which is preliminary data.</text>
</comment>
<dbReference type="GO" id="GO:0017183">
    <property type="term" value="P:protein histidyl modification to diphthamide"/>
    <property type="evidence" value="ECO:0007669"/>
    <property type="project" value="TreeGrafter"/>
</dbReference>
<dbReference type="AlphaFoldDB" id="A0AAW0F5H0"/>
<evidence type="ECO:0000313" key="7">
    <source>
        <dbReference type="EMBL" id="KAK7200427.1"/>
    </source>
</evidence>
<dbReference type="SUPFAM" id="SSF52402">
    <property type="entry name" value="Adenine nucleotide alpha hydrolases-like"/>
    <property type="match status" value="1"/>
</dbReference>
<feature type="domain" description="Diphthamide synthase" evidence="6">
    <location>
        <begin position="1"/>
        <end position="245"/>
    </location>
</feature>
<evidence type="ECO:0000313" key="8">
    <source>
        <dbReference type="Proteomes" id="UP001430356"/>
    </source>
</evidence>
<dbReference type="Gene3D" id="3.30.1330.40">
    <property type="entry name" value="RutC-like"/>
    <property type="match status" value="1"/>
</dbReference>
<dbReference type="SUPFAM" id="SSF55298">
    <property type="entry name" value="YjgF-like"/>
    <property type="match status" value="1"/>
</dbReference>
<dbReference type="GO" id="GO:0005524">
    <property type="term" value="F:ATP binding"/>
    <property type="evidence" value="ECO:0007669"/>
    <property type="project" value="UniProtKB-KW"/>
</dbReference>
<dbReference type="Gene3D" id="3.90.1490.10">
    <property type="entry name" value="putative n-type atp pyrophosphatase, domain 2"/>
    <property type="match status" value="1"/>
</dbReference>
<evidence type="ECO:0000256" key="1">
    <source>
        <dbReference type="ARBA" id="ARBA00012089"/>
    </source>
</evidence>
<evidence type="ECO:0000256" key="5">
    <source>
        <dbReference type="ARBA" id="ARBA00048108"/>
    </source>
</evidence>
<keyword evidence="7" id="KW-0067">ATP-binding</keyword>
<proteinExistence type="predicted"/>
<keyword evidence="7" id="KW-0547">Nucleotide-binding</keyword>
<dbReference type="InterPro" id="IPR014729">
    <property type="entry name" value="Rossmann-like_a/b/a_fold"/>
</dbReference>
<organism evidence="7 8">
    <name type="scientific">Novymonas esmeraldas</name>
    <dbReference type="NCBI Taxonomy" id="1808958"/>
    <lineage>
        <taxon>Eukaryota</taxon>
        <taxon>Discoba</taxon>
        <taxon>Euglenozoa</taxon>
        <taxon>Kinetoplastea</taxon>
        <taxon>Metakinetoplastina</taxon>
        <taxon>Trypanosomatida</taxon>
        <taxon>Trypanosomatidae</taxon>
        <taxon>Novymonas</taxon>
    </lineage>
</organism>
<dbReference type="CDD" id="cd01994">
    <property type="entry name" value="AANH_PF0828-like"/>
    <property type="match status" value="1"/>
</dbReference>
<dbReference type="PANTHER" id="PTHR12196:SF2">
    <property type="entry name" value="DIPHTHINE--AMMONIA LIGASE"/>
    <property type="match status" value="1"/>
</dbReference>
<dbReference type="NCBIfam" id="TIGR00290">
    <property type="entry name" value="MJ0570_dom"/>
    <property type="match status" value="1"/>
</dbReference>
<dbReference type="PANTHER" id="PTHR12196">
    <property type="entry name" value="DOMAIN OF UNKNOWN FUNCTION 71 DUF71 -CONTAINING PROTEIN"/>
    <property type="match status" value="1"/>
</dbReference>
<dbReference type="InterPro" id="IPR030662">
    <property type="entry name" value="DPH6/MJ0570"/>
</dbReference>
<dbReference type="InterPro" id="IPR035959">
    <property type="entry name" value="RutC-like_sf"/>
</dbReference>